<proteinExistence type="predicted"/>
<evidence type="ECO:0000313" key="1">
    <source>
        <dbReference type="EMBL" id="CCI47170.1"/>
    </source>
</evidence>
<evidence type="ECO:0000313" key="2">
    <source>
        <dbReference type="Proteomes" id="UP000053237"/>
    </source>
</evidence>
<comment type="caution">
    <text evidence="1">The sequence shown here is derived from an EMBL/GenBank/DDBJ whole genome shotgun (WGS) entry which is preliminary data.</text>
</comment>
<reference evidence="1 2" key="1">
    <citation type="submission" date="2012-05" db="EMBL/GenBank/DDBJ databases">
        <title>Recombination and specialization in a pathogen metapopulation.</title>
        <authorList>
            <person name="Gardiner A."/>
            <person name="Kemen E."/>
            <person name="Schultz-Larsen T."/>
            <person name="MacLean D."/>
            <person name="Van Oosterhout C."/>
            <person name="Jones J.D.G."/>
        </authorList>
    </citation>
    <scope>NUCLEOTIDE SEQUENCE [LARGE SCALE GENOMIC DNA]</scope>
    <source>
        <strain evidence="1 2">Ac Nc2</strain>
    </source>
</reference>
<dbReference type="Proteomes" id="UP000053237">
    <property type="component" value="Unassembled WGS sequence"/>
</dbReference>
<name>A0A024GKV2_9STRA</name>
<protein>
    <submittedName>
        <fullName evidence="1">Uncharacterized protein</fullName>
    </submittedName>
</protein>
<accession>A0A024GKV2</accession>
<dbReference type="AlphaFoldDB" id="A0A024GKV2"/>
<organism evidence="1 2">
    <name type="scientific">Albugo candida</name>
    <dbReference type="NCBI Taxonomy" id="65357"/>
    <lineage>
        <taxon>Eukaryota</taxon>
        <taxon>Sar</taxon>
        <taxon>Stramenopiles</taxon>
        <taxon>Oomycota</taxon>
        <taxon>Peronosporomycetes</taxon>
        <taxon>Albuginales</taxon>
        <taxon>Albuginaceae</taxon>
        <taxon>Albugo</taxon>
    </lineage>
</organism>
<sequence length="114" mass="13132">MRLIAYLFLHRAQVYPCFVNANNVGDEQAALRSNSFEVDRTVMKISWCQASCSYVIEKTMYAFFEVTFRGGQERPDKSGDWTATEKISTFDRKYCIMECFVCTVPLILSDVQEA</sequence>
<dbReference type="EMBL" id="CAIX01000155">
    <property type="protein sequence ID" value="CCI47170.1"/>
    <property type="molecule type" value="Genomic_DNA"/>
</dbReference>
<keyword evidence="2" id="KW-1185">Reference proteome</keyword>
<gene>
    <name evidence="1" type="ORF">BN9_081480</name>
</gene>
<dbReference type="InParanoid" id="A0A024GKV2"/>